<comment type="caution">
    <text evidence="2">The sequence shown here is derived from an EMBL/GenBank/DDBJ whole genome shotgun (WGS) entry which is preliminary data.</text>
</comment>
<protein>
    <submittedName>
        <fullName evidence="2">Uncharacterized protein</fullName>
    </submittedName>
</protein>
<evidence type="ECO:0000313" key="2">
    <source>
        <dbReference type="EMBL" id="KAK8023862.1"/>
    </source>
</evidence>
<evidence type="ECO:0000313" key="3">
    <source>
        <dbReference type="Proteomes" id="UP001444661"/>
    </source>
</evidence>
<keyword evidence="3" id="KW-1185">Reference proteome</keyword>
<feature type="compositionally biased region" description="Low complexity" evidence="1">
    <location>
        <begin position="175"/>
        <end position="186"/>
    </location>
</feature>
<accession>A0ABR1S106</accession>
<dbReference type="EMBL" id="JAQQWK010000011">
    <property type="protein sequence ID" value="KAK8023862.1"/>
    <property type="molecule type" value="Genomic_DNA"/>
</dbReference>
<organism evidence="2 3">
    <name type="scientific">Apiospora rasikravindrae</name>
    <dbReference type="NCBI Taxonomy" id="990691"/>
    <lineage>
        <taxon>Eukaryota</taxon>
        <taxon>Fungi</taxon>
        <taxon>Dikarya</taxon>
        <taxon>Ascomycota</taxon>
        <taxon>Pezizomycotina</taxon>
        <taxon>Sordariomycetes</taxon>
        <taxon>Xylariomycetidae</taxon>
        <taxon>Amphisphaeriales</taxon>
        <taxon>Apiosporaceae</taxon>
        <taxon>Apiospora</taxon>
    </lineage>
</organism>
<reference evidence="2 3" key="1">
    <citation type="submission" date="2023-01" db="EMBL/GenBank/DDBJ databases">
        <title>Analysis of 21 Apiospora genomes using comparative genomics revels a genus with tremendous synthesis potential of carbohydrate active enzymes and secondary metabolites.</title>
        <authorList>
            <person name="Sorensen T."/>
        </authorList>
    </citation>
    <scope>NUCLEOTIDE SEQUENCE [LARGE SCALE GENOMIC DNA]</scope>
    <source>
        <strain evidence="2 3">CBS 33761</strain>
    </source>
</reference>
<gene>
    <name evidence="2" type="ORF">PG993_011928</name>
</gene>
<proteinExistence type="predicted"/>
<dbReference type="Proteomes" id="UP001444661">
    <property type="component" value="Unassembled WGS sequence"/>
</dbReference>
<evidence type="ECO:0000256" key="1">
    <source>
        <dbReference type="SAM" id="MobiDB-lite"/>
    </source>
</evidence>
<sequence length="193" mass="21941">MPFVRLYRSRDGVAIAEPGQAGQSKALPLIPSAPLPITESSIDTLEDFRRHLCKANKVMYRRLKDKVDACVHFSRADEKLFKEALGELLGVKFHLEIMGDRLQAEREKYMDGRANLNREIDEWNMLFDLVQCIKDLTQAVFDRQVRSTCLMLCVRGLQSLLTRPAEQGDRHTPRSSSSSKCSPADSHYWTGSV</sequence>
<name>A0ABR1S106_9PEZI</name>
<feature type="region of interest" description="Disordered" evidence="1">
    <location>
        <begin position="164"/>
        <end position="193"/>
    </location>
</feature>